<evidence type="ECO:0000256" key="4">
    <source>
        <dbReference type="ARBA" id="ARBA00022771"/>
    </source>
</evidence>
<reference evidence="11" key="1">
    <citation type="submission" date="2025-08" db="UniProtKB">
        <authorList>
            <consortium name="RefSeq"/>
        </authorList>
    </citation>
    <scope>IDENTIFICATION</scope>
    <source>
        <strain evidence="11">11010-0011.00</strain>
        <tissue evidence="11">Whole body</tissue>
    </source>
</reference>
<keyword evidence="6" id="KW-0238">DNA-binding</keyword>
<organism evidence="10 11">
    <name type="scientific">Drosophila lebanonensis</name>
    <name type="common">Fruit fly</name>
    <name type="synonym">Scaptodrosophila lebanonensis</name>
    <dbReference type="NCBI Taxonomy" id="7225"/>
    <lineage>
        <taxon>Eukaryota</taxon>
        <taxon>Metazoa</taxon>
        <taxon>Ecdysozoa</taxon>
        <taxon>Arthropoda</taxon>
        <taxon>Hexapoda</taxon>
        <taxon>Insecta</taxon>
        <taxon>Pterygota</taxon>
        <taxon>Neoptera</taxon>
        <taxon>Endopterygota</taxon>
        <taxon>Diptera</taxon>
        <taxon>Brachycera</taxon>
        <taxon>Muscomorpha</taxon>
        <taxon>Ephydroidea</taxon>
        <taxon>Drosophilidae</taxon>
        <taxon>Scaptodrosophila</taxon>
    </lineage>
</organism>
<dbReference type="GeneID" id="115623489"/>
<dbReference type="FunFam" id="3.30.160.60:FF:003317">
    <property type="entry name" value="Zinc finger protein 322"/>
    <property type="match status" value="1"/>
</dbReference>
<evidence type="ECO:0000256" key="2">
    <source>
        <dbReference type="ARBA" id="ARBA00022723"/>
    </source>
</evidence>
<feature type="domain" description="C2H2-type" evidence="9">
    <location>
        <begin position="399"/>
        <end position="428"/>
    </location>
</feature>
<proteinExistence type="predicted"/>
<keyword evidence="4 8" id="KW-0863">Zinc-finger</keyword>
<dbReference type="OrthoDB" id="654211at2759"/>
<evidence type="ECO:0000256" key="7">
    <source>
        <dbReference type="ARBA" id="ARBA00023242"/>
    </source>
</evidence>
<dbReference type="RefSeq" id="XP_030373722.1">
    <property type="nucleotide sequence ID" value="XM_030517862.1"/>
</dbReference>
<dbReference type="PANTHER" id="PTHR24394:SF29">
    <property type="entry name" value="MYONEURIN"/>
    <property type="match status" value="1"/>
</dbReference>
<feature type="domain" description="C2H2-type" evidence="9">
    <location>
        <begin position="343"/>
        <end position="370"/>
    </location>
</feature>
<dbReference type="PANTHER" id="PTHR24394">
    <property type="entry name" value="ZINC FINGER PROTEIN"/>
    <property type="match status" value="1"/>
</dbReference>
<accession>A0A6J2TFE3</accession>
<dbReference type="InterPro" id="IPR013087">
    <property type="entry name" value="Znf_C2H2_type"/>
</dbReference>
<protein>
    <submittedName>
        <fullName evidence="11">Zinc finger protein 721</fullName>
    </submittedName>
</protein>
<dbReference type="GO" id="GO:0008270">
    <property type="term" value="F:zinc ion binding"/>
    <property type="evidence" value="ECO:0007669"/>
    <property type="project" value="UniProtKB-KW"/>
</dbReference>
<evidence type="ECO:0000256" key="3">
    <source>
        <dbReference type="ARBA" id="ARBA00022737"/>
    </source>
</evidence>
<dbReference type="PROSITE" id="PS50157">
    <property type="entry name" value="ZINC_FINGER_C2H2_2"/>
    <property type="match status" value="6"/>
</dbReference>
<keyword evidence="10" id="KW-1185">Reference proteome</keyword>
<dbReference type="Gene3D" id="3.30.160.60">
    <property type="entry name" value="Classic Zinc Finger"/>
    <property type="match status" value="6"/>
</dbReference>
<dbReference type="PROSITE" id="PS00028">
    <property type="entry name" value="ZINC_FINGER_C2H2_1"/>
    <property type="match status" value="7"/>
</dbReference>
<evidence type="ECO:0000256" key="5">
    <source>
        <dbReference type="ARBA" id="ARBA00022833"/>
    </source>
</evidence>
<evidence type="ECO:0000256" key="1">
    <source>
        <dbReference type="ARBA" id="ARBA00004123"/>
    </source>
</evidence>
<evidence type="ECO:0000256" key="6">
    <source>
        <dbReference type="ARBA" id="ARBA00023125"/>
    </source>
</evidence>
<feature type="domain" description="C2H2-type" evidence="9">
    <location>
        <begin position="176"/>
        <end position="204"/>
    </location>
</feature>
<keyword evidence="7" id="KW-0539">Nucleus</keyword>
<gene>
    <name evidence="11" type="primary">LOC115623489</name>
</gene>
<evidence type="ECO:0000259" key="9">
    <source>
        <dbReference type="PROSITE" id="PS50157"/>
    </source>
</evidence>
<dbReference type="Pfam" id="PF00096">
    <property type="entry name" value="zf-C2H2"/>
    <property type="match status" value="4"/>
</dbReference>
<evidence type="ECO:0000313" key="10">
    <source>
        <dbReference type="Proteomes" id="UP000504634"/>
    </source>
</evidence>
<evidence type="ECO:0000256" key="8">
    <source>
        <dbReference type="PROSITE-ProRule" id="PRU00042"/>
    </source>
</evidence>
<sequence>MCTMSVLCPLCAVPSFGSIDALQQRLIKAANGPLACPFPQCAELFLGLDKLTIHLFTHTSLMMMSEPQATLTSSPTAATATATTTTAAAAAATTVKRKGKKAAKHPILASKSQRDLEPTLGGNPIAQIPASCDICEFNFRNSELRDMHCRLVHENVVECNSNSITAATTTTCQEPYKCHLCAKTFKMKGSLRLHLKVVHMLGLPYVNDTPKLNICDRIRHKEANALGGSNALASATTLNGATTSTQPYALSGALSMLTQPPVPTALGSTGNVTNEAEPSTDANPKIWECDVCAKNFTTKYFLKKHKRLHTGEMPYTCQICARTFTFQQSYHKHLLYHSEIKPHVCAICGRAFKELSTLHNHERIHSGEKPFRCEVCGKCFRQRVSFLVHTRIHTGVMPYKCELCQKSFRYKVSQRTHKCVPAGSGEAQSPEQLIQAFLECNASNEADAVQHSPASAEIAAINGSCVDAVEQNEALLSQAIDDIVVESCQKLGIGALEQQQHQPETNIVSICNYNGSDSPLQQLERLRLYSPQLVAAREETPADANGVPASELFGRFLMDST</sequence>
<dbReference type="GO" id="GO:0000981">
    <property type="term" value="F:DNA-binding transcription factor activity, RNA polymerase II-specific"/>
    <property type="evidence" value="ECO:0007669"/>
    <property type="project" value="TreeGrafter"/>
</dbReference>
<comment type="subcellular location">
    <subcellularLocation>
        <location evidence="1">Nucleus</location>
    </subcellularLocation>
</comment>
<dbReference type="AlphaFoldDB" id="A0A6J2TFE3"/>
<dbReference type="SMART" id="SM00355">
    <property type="entry name" value="ZnF_C2H2"/>
    <property type="match status" value="8"/>
</dbReference>
<feature type="domain" description="C2H2-type" evidence="9">
    <location>
        <begin position="287"/>
        <end position="314"/>
    </location>
</feature>
<dbReference type="InterPro" id="IPR036236">
    <property type="entry name" value="Znf_C2H2_sf"/>
</dbReference>
<dbReference type="FunFam" id="3.30.160.60:FF:000902">
    <property type="entry name" value="Zinc finger protein 445"/>
    <property type="match status" value="1"/>
</dbReference>
<feature type="domain" description="C2H2-type" evidence="9">
    <location>
        <begin position="371"/>
        <end position="398"/>
    </location>
</feature>
<evidence type="ECO:0000313" key="11">
    <source>
        <dbReference type="RefSeq" id="XP_030373722.1"/>
    </source>
</evidence>
<dbReference type="FunFam" id="3.30.160.60:FF:001573">
    <property type="entry name" value="Zinc finger protein 407"/>
    <property type="match status" value="1"/>
</dbReference>
<dbReference type="SUPFAM" id="SSF57667">
    <property type="entry name" value="beta-beta-alpha zinc fingers"/>
    <property type="match status" value="4"/>
</dbReference>
<feature type="domain" description="C2H2-type" evidence="9">
    <location>
        <begin position="315"/>
        <end position="342"/>
    </location>
</feature>
<dbReference type="FunFam" id="3.30.160.60:FF:003145">
    <property type="entry name" value="CG14655"/>
    <property type="match status" value="1"/>
</dbReference>
<keyword evidence="2" id="KW-0479">Metal-binding</keyword>
<dbReference type="Proteomes" id="UP000504634">
    <property type="component" value="Unplaced"/>
</dbReference>
<dbReference type="GO" id="GO:0005634">
    <property type="term" value="C:nucleus"/>
    <property type="evidence" value="ECO:0007669"/>
    <property type="project" value="UniProtKB-SubCell"/>
</dbReference>
<dbReference type="GO" id="GO:0003677">
    <property type="term" value="F:DNA binding"/>
    <property type="evidence" value="ECO:0007669"/>
    <property type="project" value="UniProtKB-KW"/>
</dbReference>
<keyword evidence="5" id="KW-0862">Zinc</keyword>
<name>A0A6J2TFE3_DROLE</name>
<keyword evidence="3" id="KW-0677">Repeat</keyword>